<evidence type="ECO:0000259" key="2">
    <source>
        <dbReference type="Pfam" id="PF20703"/>
    </source>
</evidence>
<protein>
    <recommendedName>
        <fullName evidence="2">Novel STAND NTPase 1 domain-containing protein</fullName>
    </recommendedName>
</protein>
<dbReference type="Gene3D" id="1.20.930.20">
    <property type="entry name" value="Adaptor protein Cbl, N-terminal domain"/>
    <property type="match status" value="1"/>
</dbReference>
<evidence type="ECO:0000313" key="3">
    <source>
        <dbReference type="EMBL" id="KAJ7683333.1"/>
    </source>
</evidence>
<feature type="domain" description="Novel STAND NTPase 1" evidence="2">
    <location>
        <begin position="209"/>
        <end position="347"/>
    </location>
</feature>
<name>A0AAD7D7Z4_MYCRO</name>
<dbReference type="Gene3D" id="3.40.50.300">
    <property type="entry name" value="P-loop containing nucleotide triphosphate hydrolases"/>
    <property type="match status" value="1"/>
</dbReference>
<evidence type="ECO:0000256" key="1">
    <source>
        <dbReference type="SAM" id="MobiDB-lite"/>
    </source>
</evidence>
<dbReference type="Pfam" id="PF20703">
    <property type="entry name" value="nSTAND1"/>
    <property type="match status" value="1"/>
</dbReference>
<dbReference type="AlphaFoldDB" id="A0AAD7D7Z4"/>
<dbReference type="InterPro" id="IPR059179">
    <property type="entry name" value="MLKL-like_MCAfunc"/>
</dbReference>
<dbReference type="InterPro" id="IPR036537">
    <property type="entry name" value="Adaptor_Cbl_N_dom_sf"/>
</dbReference>
<accession>A0AAD7D7Z4</accession>
<proteinExistence type="predicted"/>
<dbReference type="PANTHER" id="PTHR47691:SF3">
    <property type="entry name" value="HTH-TYPE TRANSCRIPTIONAL REGULATOR RV0890C-RELATED"/>
    <property type="match status" value="1"/>
</dbReference>
<dbReference type="InterPro" id="IPR049052">
    <property type="entry name" value="nSTAND1"/>
</dbReference>
<dbReference type="GO" id="GO:0007166">
    <property type="term" value="P:cell surface receptor signaling pathway"/>
    <property type="evidence" value="ECO:0007669"/>
    <property type="project" value="InterPro"/>
</dbReference>
<comment type="caution">
    <text evidence="3">The sequence shown here is derived from an EMBL/GenBank/DDBJ whole genome shotgun (WGS) entry which is preliminary data.</text>
</comment>
<keyword evidence="4" id="KW-1185">Reference proteome</keyword>
<organism evidence="3 4">
    <name type="scientific">Mycena rosella</name>
    <name type="common">Pink bonnet</name>
    <name type="synonym">Agaricus rosellus</name>
    <dbReference type="NCBI Taxonomy" id="1033263"/>
    <lineage>
        <taxon>Eukaryota</taxon>
        <taxon>Fungi</taxon>
        <taxon>Dikarya</taxon>
        <taxon>Basidiomycota</taxon>
        <taxon>Agaricomycotina</taxon>
        <taxon>Agaricomycetes</taxon>
        <taxon>Agaricomycetidae</taxon>
        <taxon>Agaricales</taxon>
        <taxon>Marasmiineae</taxon>
        <taxon>Mycenaceae</taxon>
        <taxon>Mycena</taxon>
    </lineage>
</organism>
<dbReference type="SUPFAM" id="SSF48452">
    <property type="entry name" value="TPR-like"/>
    <property type="match status" value="2"/>
</dbReference>
<evidence type="ECO:0000313" key="4">
    <source>
        <dbReference type="Proteomes" id="UP001221757"/>
    </source>
</evidence>
<dbReference type="EMBL" id="JARKIE010000109">
    <property type="protein sequence ID" value="KAJ7683333.1"/>
    <property type="molecule type" value="Genomic_DNA"/>
</dbReference>
<gene>
    <name evidence="3" type="ORF">B0H17DRAFT_1333314</name>
</gene>
<dbReference type="CDD" id="cd21037">
    <property type="entry name" value="MLKL_NTD"/>
    <property type="match status" value="1"/>
</dbReference>
<dbReference type="Gene3D" id="1.25.40.10">
    <property type="entry name" value="Tetratricopeptide repeat domain"/>
    <property type="match status" value="2"/>
</dbReference>
<feature type="region of interest" description="Disordered" evidence="1">
    <location>
        <begin position="1046"/>
        <end position="1066"/>
    </location>
</feature>
<dbReference type="PANTHER" id="PTHR47691">
    <property type="entry name" value="REGULATOR-RELATED"/>
    <property type="match status" value="1"/>
</dbReference>
<reference evidence="3" key="1">
    <citation type="submission" date="2023-03" db="EMBL/GenBank/DDBJ databases">
        <title>Massive genome expansion in bonnet fungi (Mycena s.s.) driven by repeated elements and novel gene families across ecological guilds.</title>
        <authorList>
            <consortium name="Lawrence Berkeley National Laboratory"/>
            <person name="Harder C.B."/>
            <person name="Miyauchi S."/>
            <person name="Viragh M."/>
            <person name="Kuo A."/>
            <person name="Thoen E."/>
            <person name="Andreopoulos B."/>
            <person name="Lu D."/>
            <person name="Skrede I."/>
            <person name="Drula E."/>
            <person name="Henrissat B."/>
            <person name="Morin E."/>
            <person name="Kohler A."/>
            <person name="Barry K."/>
            <person name="LaButti K."/>
            <person name="Morin E."/>
            <person name="Salamov A."/>
            <person name="Lipzen A."/>
            <person name="Mereny Z."/>
            <person name="Hegedus B."/>
            <person name="Baldrian P."/>
            <person name="Stursova M."/>
            <person name="Weitz H."/>
            <person name="Taylor A."/>
            <person name="Grigoriev I.V."/>
            <person name="Nagy L.G."/>
            <person name="Martin F."/>
            <person name="Kauserud H."/>
        </authorList>
    </citation>
    <scope>NUCLEOTIDE SEQUENCE</scope>
    <source>
        <strain evidence="3">CBHHK067</strain>
    </source>
</reference>
<sequence length="1076" mass="118897">MPPLQLKGIIEYTTLAASTTQEIAISAGVPFLGSVASLALAILKVVETVRANKEQCFQLVDEIHTILCAIIGISSASVGDGGIAPAVFRDINSFMETLQRIYSVMKSQQAMGRIKQLFRQPEMASKLHSCQAELRQSQEKFQIQAGTQTAIETSRVQRNAKQQHEELIALIDANPDLTLGSDQSSSGTRMTLSHSGHSIISLTLLPARPQIFHGRDTELRDVINILTQSTPARIAILGPGGMGKTALTTAALYHPDVTRKYTERYFISCHATTTCTELISILADYLGVEPGSYLASRVARLLKYAPPTLLVLDNFETPWESETRPAVEEFLATVTEVAHVALLITMRGAERPAKVKWTRPFLLPLRPLDDSAALRTFVDIAGDDHEESIVTQLLELTGNLPLAVSLMASVVSHEGCEKTLSRWNTEKTRVLSDGYDKGSSLEISLTMSLTSSRMTPKAQELLSLLSILPDGLSQGEILYSKLPIRNVLGCKSTLIQTSLAYVDVGKRLRVLSPVREYVRAVYPPSPPLKAALRKHYHEILRVLNIQQTGAHVSENFRNLQVILADALSAGCGDFRQTLLSALRFDQLALEMDPASQRLLETFDPYLAEWGADSVYGKYLANRVTTATAKDPDVHDYIIRGNSYFEGATPGSKVEWYQALGIYYARQDQTVAAIHWFRQAISAESTSENRPAVLADSMCYLARILNTVGKHSAGRIWALRASKHIENLGYLVRESQAVTMEAICCISLGDLSHATRCLNHANELLVACGLQQSWVYTNVELQRAELFLLKTEYAEARRLNGRIVERASSISLEVVLARMNIALIDIQTGGEVGPWVGPIRREIDDCRALCKGLLESPLNVMICDATLVDLELREGSLQGARSKLEKYFMATRQNITDIEIFCLERLADIGLGWKDVERTMEWVVIFLASAMGRKNRLAGMKALLFLGAIFSVQQENDTALSLFEVACAEFAAMGVYRSHADCLRGMAGVHEERGDFAKAGDLLMKARPLYERCQQAREIERLDAKVQAMKESSMASGHTLATLAQLRIPVEAPNSQNERSGDERIGDDRRCSDLIQL</sequence>
<dbReference type="SUPFAM" id="SSF52540">
    <property type="entry name" value="P-loop containing nucleoside triphosphate hydrolases"/>
    <property type="match status" value="1"/>
</dbReference>
<dbReference type="Proteomes" id="UP001221757">
    <property type="component" value="Unassembled WGS sequence"/>
</dbReference>
<dbReference type="InterPro" id="IPR011990">
    <property type="entry name" value="TPR-like_helical_dom_sf"/>
</dbReference>
<dbReference type="InterPro" id="IPR027417">
    <property type="entry name" value="P-loop_NTPase"/>
</dbReference>